<dbReference type="PANTHER" id="PTHR46552">
    <property type="entry name" value="NADH-UBIQUINONE OXIDOREDUCTASE CHAIN 2"/>
    <property type="match status" value="1"/>
</dbReference>
<dbReference type="PANTHER" id="PTHR46552:SF1">
    <property type="entry name" value="NADH-UBIQUINONE OXIDOREDUCTASE CHAIN 2"/>
    <property type="match status" value="1"/>
</dbReference>
<dbReference type="EC" id="7.1.1.2" evidence="3 18"/>
<comment type="subcellular location">
    <subcellularLocation>
        <location evidence="1 18">Mitochondrion inner membrane</location>
        <topology evidence="1 18">Multi-pass membrane protein</topology>
    </subcellularLocation>
</comment>
<dbReference type="InterPro" id="IPR010933">
    <property type="entry name" value="NADH_DH_su2_C"/>
</dbReference>
<keyword evidence="5" id="KW-0813">Transport</keyword>
<keyword evidence="12 18" id="KW-0520">NAD</keyword>
<keyword evidence="9 18" id="KW-1278">Translocase</keyword>
<dbReference type="GO" id="GO:0006120">
    <property type="term" value="P:mitochondrial electron transport, NADH to ubiquinone"/>
    <property type="evidence" value="ECO:0007669"/>
    <property type="project" value="InterPro"/>
</dbReference>
<sequence length="346" mass="39428">MNPLAYLIISFTILMGTLITILSSHWFLIWMGLELNMLAIVPILAKNTSPRSTEASTKYFLMQATASMILLMAIFLNTLFSGQWTISPSLNKILSTMMLIALVMKLGMAPLHFWLPEVTQGIPLIPAMLILTWQKLAPMSIILQIFPPMNLNILLMISILSIMIGSWGGLNQTQLRKILAYSSITHMGWMMAVLYYDPNITILTLIIYIFLTISTFMMFYTNSNLTTLSLSHSWNKLTWMMPMIPLMMMSLGGLPPLTGFSPKWAIMQELTKNENLIFPLTMAMLTLMNLYFYMRLMYSISMTMFPTSNNTKIDWQLKYMKSTPLLSPLMVSSTLLLPVTPMMLMM</sequence>
<comment type="catalytic activity">
    <reaction evidence="17 18">
        <text>a ubiquinone + NADH + 5 H(+)(in) = a ubiquinol + NAD(+) + 4 H(+)(out)</text>
        <dbReference type="Rhea" id="RHEA:29091"/>
        <dbReference type="Rhea" id="RHEA-COMP:9565"/>
        <dbReference type="Rhea" id="RHEA-COMP:9566"/>
        <dbReference type="ChEBI" id="CHEBI:15378"/>
        <dbReference type="ChEBI" id="CHEBI:16389"/>
        <dbReference type="ChEBI" id="CHEBI:17976"/>
        <dbReference type="ChEBI" id="CHEBI:57540"/>
        <dbReference type="ChEBI" id="CHEBI:57945"/>
        <dbReference type="EC" id="7.1.1.2"/>
    </reaction>
</comment>
<organism evidence="21">
    <name type="scientific">Aotus azarai subsp. infulatus</name>
    <name type="common">Feline night monkey</name>
    <name type="synonym">Aotus infulatus</name>
    <dbReference type="NCBI Taxonomy" id="867331"/>
    <lineage>
        <taxon>Eukaryota</taxon>
        <taxon>Metazoa</taxon>
        <taxon>Chordata</taxon>
        <taxon>Craniata</taxon>
        <taxon>Vertebrata</taxon>
        <taxon>Euteleostomi</taxon>
        <taxon>Mammalia</taxon>
        <taxon>Eutheria</taxon>
        <taxon>Euarchontoglires</taxon>
        <taxon>Primates</taxon>
        <taxon>Haplorrhini</taxon>
        <taxon>Platyrrhini</taxon>
        <taxon>Aotidae</taxon>
        <taxon>Aotus</taxon>
    </lineage>
</organism>
<evidence type="ECO:0000256" key="4">
    <source>
        <dbReference type="ARBA" id="ARBA00021008"/>
    </source>
</evidence>
<dbReference type="InterPro" id="IPR003917">
    <property type="entry name" value="NADH_UbQ_OxRdtase_chain2"/>
</dbReference>
<keyword evidence="10 18" id="KW-0249">Electron transport</keyword>
<feature type="domain" description="NADH dehydrogenase subunit 2 C-terminal" evidence="20">
    <location>
        <begin position="290"/>
        <end position="344"/>
    </location>
</feature>
<evidence type="ECO:0000313" key="21">
    <source>
        <dbReference type="EMBL" id="AGK43578.1"/>
    </source>
</evidence>
<feature type="transmembrane region" description="Helical" evidence="18">
    <location>
        <begin position="325"/>
        <end position="344"/>
    </location>
</feature>
<evidence type="ECO:0000256" key="5">
    <source>
        <dbReference type="ARBA" id="ARBA00022448"/>
    </source>
</evidence>
<evidence type="ECO:0000256" key="6">
    <source>
        <dbReference type="ARBA" id="ARBA00022660"/>
    </source>
</evidence>
<evidence type="ECO:0000256" key="14">
    <source>
        <dbReference type="ARBA" id="ARBA00023128"/>
    </source>
</evidence>
<keyword evidence="14 18" id="KW-0496">Mitochondrion</keyword>
<dbReference type="Pfam" id="PF00361">
    <property type="entry name" value="Proton_antipo_M"/>
    <property type="match status" value="1"/>
</dbReference>
<feature type="transmembrane region" description="Helical" evidence="18">
    <location>
        <begin position="6"/>
        <end position="28"/>
    </location>
</feature>
<geneLocation type="mitochondrion" evidence="21"/>
<evidence type="ECO:0000259" key="19">
    <source>
        <dbReference type="Pfam" id="PF00361"/>
    </source>
</evidence>
<evidence type="ECO:0000256" key="8">
    <source>
        <dbReference type="ARBA" id="ARBA00022792"/>
    </source>
</evidence>
<evidence type="ECO:0000256" key="18">
    <source>
        <dbReference type="RuleBase" id="RU003403"/>
    </source>
</evidence>
<evidence type="ECO:0000256" key="11">
    <source>
        <dbReference type="ARBA" id="ARBA00022989"/>
    </source>
</evidence>
<evidence type="ECO:0000256" key="16">
    <source>
        <dbReference type="ARBA" id="ARBA00029481"/>
    </source>
</evidence>
<dbReference type="EMBL" id="KC592390">
    <property type="protein sequence ID" value="AGK43578.1"/>
    <property type="molecule type" value="Genomic_DNA"/>
</dbReference>
<protein>
    <recommendedName>
        <fullName evidence="4 18">NADH-ubiquinone oxidoreductase chain 2</fullName>
        <ecNumber evidence="3 18">7.1.1.2</ecNumber>
    </recommendedName>
</protein>
<feature type="transmembrane region" description="Helical" evidence="18">
    <location>
        <begin position="237"/>
        <end position="256"/>
    </location>
</feature>
<feature type="transmembrane region" description="Helical" evidence="18">
    <location>
        <begin position="276"/>
        <end position="294"/>
    </location>
</feature>
<proteinExistence type="inferred from homology"/>
<comment type="subunit">
    <text evidence="16">Core subunit of respiratory chain NADH dehydrogenase (Complex I) which is composed of 45 different subunits. Interacts with TMEM242.</text>
</comment>
<dbReference type="PRINTS" id="PR01436">
    <property type="entry name" value="NADHDHGNASE2"/>
</dbReference>
<reference evidence="21" key="1">
    <citation type="journal article" date="2013" name="Mitochondrion">
        <title>Positive selection along the evolution of primate mitogenomes.</title>
        <authorList>
            <person name="Menezes A.N."/>
            <person name="Viana M.C."/>
            <person name="Furtado C."/>
            <person name="Schrago C.G."/>
            <person name="Seuanez H.N."/>
        </authorList>
    </citation>
    <scope>NUCLEOTIDE SEQUENCE</scope>
</reference>
<name>A0A075BHS0_AOTAI</name>
<keyword evidence="8 18" id="KW-0999">Mitochondrion inner membrane</keyword>
<evidence type="ECO:0000256" key="7">
    <source>
        <dbReference type="ARBA" id="ARBA00022692"/>
    </source>
</evidence>
<keyword evidence="7 18" id="KW-0812">Transmembrane</keyword>
<dbReference type="InterPro" id="IPR001750">
    <property type="entry name" value="ND/Mrp_TM"/>
</dbReference>
<keyword evidence="13 18" id="KW-0830">Ubiquinone</keyword>
<evidence type="ECO:0000256" key="15">
    <source>
        <dbReference type="ARBA" id="ARBA00023136"/>
    </source>
</evidence>
<feature type="transmembrane region" description="Helical" evidence="18">
    <location>
        <begin position="202"/>
        <end position="225"/>
    </location>
</feature>
<gene>
    <name evidence="21" type="primary">ND2</name>
</gene>
<feature type="transmembrane region" description="Helical" evidence="18">
    <location>
        <begin position="153"/>
        <end position="171"/>
    </location>
</feature>
<keyword evidence="6 18" id="KW-0679">Respiratory chain</keyword>
<comment type="similarity">
    <text evidence="2 18">Belongs to the complex I subunit 2 family.</text>
</comment>
<feature type="domain" description="NADH:quinone oxidoreductase/Mrp antiporter transmembrane" evidence="19">
    <location>
        <begin position="23"/>
        <end position="285"/>
    </location>
</feature>
<evidence type="ECO:0000256" key="10">
    <source>
        <dbReference type="ARBA" id="ARBA00022982"/>
    </source>
</evidence>
<dbReference type="InterPro" id="IPR050175">
    <property type="entry name" value="Complex_I_Subunit_2"/>
</dbReference>
<dbReference type="Pfam" id="PF06444">
    <property type="entry name" value="NADH_dehy_S2_C"/>
    <property type="match status" value="1"/>
</dbReference>
<evidence type="ECO:0000256" key="1">
    <source>
        <dbReference type="ARBA" id="ARBA00004448"/>
    </source>
</evidence>
<evidence type="ECO:0000256" key="12">
    <source>
        <dbReference type="ARBA" id="ARBA00023027"/>
    </source>
</evidence>
<accession>A0A075BHS0</accession>
<evidence type="ECO:0000256" key="3">
    <source>
        <dbReference type="ARBA" id="ARBA00012944"/>
    </source>
</evidence>
<comment type="function">
    <text evidence="18">Core subunit of the mitochondrial membrane respiratory chain NADH dehydrogenase (Complex I) which catalyzes electron transfer from NADH through the respiratory chain, using ubiquinone as an electron acceptor. Essential for the catalytic activity and assembly of complex I.</text>
</comment>
<dbReference type="GO" id="GO:0005743">
    <property type="term" value="C:mitochondrial inner membrane"/>
    <property type="evidence" value="ECO:0007669"/>
    <property type="project" value="UniProtKB-SubCell"/>
</dbReference>
<dbReference type="GO" id="GO:0008137">
    <property type="term" value="F:NADH dehydrogenase (ubiquinone) activity"/>
    <property type="evidence" value="ECO:0007669"/>
    <property type="project" value="UniProtKB-EC"/>
</dbReference>
<evidence type="ECO:0000259" key="20">
    <source>
        <dbReference type="Pfam" id="PF06444"/>
    </source>
</evidence>
<feature type="transmembrane region" description="Helical" evidence="18">
    <location>
        <begin position="59"/>
        <end position="81"/>
    </location>
</feature>
<feature type="transmembrane region" description="Helical" evidence="18">
    <location>
        <begin position="93"/>
        <end position="115"/>
    </location>
</feature>
<evidence type="ECO:0000256" key="13">
    <source>
        <dbReference type="ARBA" id="ARBA00023075"/>
    </source>
</evidence>
<keyword evidence="11 18" id="KW-1133">Transmembrane helix</keyword>
<evidence type="ECO:0000256" key="9">
    <source>
        <dbReference type="ARBA" id="ARBA00022967"/>
    </source>
</evidence>
<keyword evidence="15 18" id="KW-0472">Membrane</keyword>
<evidence type="ECO:0000256" key="17">
    <source>
        <dbReference type="ARBA" id="ARBA00049551"/>
    </source>
</evidence>
<evidence type="ECO:0000256" key="2">
    <source>
        <dbReference type="ARBA" id="ARBA00007012"/>
    </source>
</evidence>
<feature type="transmembrane region" description="Helical" evidence="18">
    <location>
        <begin position="178"/>
        <end position="196"/>
    </location>
</feature>
<dbReference type="AlphaFoldDB" id="A0A075BHS0"/>